<dbReference type="InterPro" id="IPR036291">
    <property type="entry name" value="NAD(P)-bd_dom_sf"/>
</dbReference>
<evidence type="ECO:0000313" key="4">
    <source>
        <dbReference type="Proteomes" id="UP000198741"/>
    </source>
</evidence>
<dbReference type="FunFam" id="3.40.50.720:FF:000084">
    <property type="entry name" value="Short-chain dehydrogenase reductase"/>
    <property type="match status" value="1"/>
</dbReference>
<protein>
    <submittedName>
        <fullName evidence="3">NAD(P)-dependent dehydrogenase, short-chain alcohol dehydrogenase family</fullName>
    </submittedName>
</protein>
<dbReference type="CDD" id="cd05233">
    <property type="entry name" value="SDR_c"/>
    <property type="match status" value="1"/>
</dbReference>
<dbReference type="PANTHER" id="PTHR43477">
    <property type="entry name" value="DIHYDROANTICAPSIN 7-DEHYDROGENASE"/>
    <property type="match status" value="1"/>
</dbReference>
<evidence type="ECO:0000256" key="2">
    <source>
        <dbReference type="ARBA" id="ARBA00023002"/>
    </source>
</evidence>
<keyword evidence="4" id="KW-1185">Reference proteome</keyword>
<dbReference type="InterPro" id="IPR051122">
    <property type="entry name" value="SDR_DHRS6-like"/>
</dbReference>
<dbReference type="SUPFAM" id="SSF51735">
    <property type="entry name" value="NAD(P)-binding Rossmann-fold domains"/>
    <property type="match status" value="1"/>
</dbReference>
<dbReference type="PRINTS" id="PR00081">
    <property type="entry name" value="GDHRDH"/>
</dbReference>
<sequence length="284" mass="30241">MSANAATADESSSGRPDLHGRLAVITGAAVGIGAGIARSLGLSGATLILADIDSAAMEVTAVELRAQGIALTTVVTDVRSTDDVRALAAVSSEIGEVDILVNNVGDHRPWGPFVETTEQDWDVVLDLNFRHVLRVTRAFLPDMIARQRGSIVNVSSVEAFRGVPHCAVYAACKAAVVNLTAGLATELGPSGIRVNAIAPDITDTPQFPLTRMITERYRDQVPRWIPVGRWGEPDDHGDVVAFLVSDQARFVTGHTIRTDGGTLASVGWLQRANGTFTNVPRDFH</sequence>
<comment type="similarity">
    <text evidence="1">Belongs to the short-chain dehydrogenases/reductases (SDR) family.</text>
</comment>
<dbReference type="PRINTS" id="PR00080">
    <property type="entry name" value="SDRFAMILY"/>
</dbReference>
<dbReference type="PANTHER" id="PTHR43477:SF1">
    <property type="entry name" value="DIHYDROANTICAPSIN 7-DEHYDROGENASE"/>
    <property type="match status" value="1"/>
</dbReference>
<organism evidence="3 4">
    <name type="scientific">Nakamurella panacisegetis</name>
    <dbReference type="NCBI Taxonomy" id="1090615"/>
    <lineage>
        <taxon>Bacteria</taxon>
        <taxon>Bacillati</taxon>
        <taxon>Actinomycetota</taxon>
        <taxon>Actinomycetes</taxon>
        <taxon>Nakamurellales</taxon>
        <taxon>Nakamurellaceae</taxon>
        <taxon>Nakamurella</taxon>
    </lineage>
</organism>
<keyword evidence="2" id="KW-0560">Oxidoreductase</keyword>
<dbReference type="NCBIfam" id="NF005559">
    <property type="entry name" value="PRK07231.1"/>
    <property type="match status" value="1"/>
</dbReference>
<evidence type="ECO:0000313" key="3">
    <source>
        <dbReference type="EMBL" id="SDO65673.1"/>
    </source>
</evidence>
<dbReference type="InterPro" id="IPR002347">
    <property type="entry name" value="SDR_fam"/>
</dbReference>
<evidence type="ECO:0000256" key="1">
    <source>
        <dbReference type="ARBA" id="ARBA00006484"/>
    </source>
</evidence>
<reference evidence="3 4" key="1">
    <citation type="submission" date="2016-10" db="EMBL/GenBank/DDBJ databases">
        <authorList>
            <person name="de Groot N.N."/>
        </authorList>
    </citation>
    <scope>NUCLEOTIDE SEQUENCE [LARGE SCALE GENOMIC DNA]</scope>
    <source>
        <strain evidence="4">P4-7,KCTC 19426,CECT 7604</strain>
    </source>
</reference>
<accession>A0A1H0LCC6</accession>
<dbReference type="STRING" id="1090615.SAMN04515671_1607"/>
<dbReference type="RefSeq" id="WP_090475501.1">
    <property type="nucleotide sequence ID" value="NZ_LT629710.1"/>
</dbReference>
<dbReference type="Gene3D" id="3.40.50.720">
    <property type="entry name" value="NAD(P)-binding Rossmann-like Domain"/>
    <property type="match status" value="1"/>
</dbReference>
<dbReference type="GO" id="GO:0016491">
    <property type="term" value="F:oxidoreductase activity"/>
    <property type="evidence" value="ECO:0007669"/>
    <property type="project" value="UniProtKB-KW"/>
</dbReference>
<gene>
    <name evidence="3" type="ORF">SAMN04515671_1607</name>
</gene>
<dbReference type="PROSITE" id="PS00061">
    <property type="entry name" value="ADH_SHORT"/>
    <property type="match status" value="1"/>
</dbReference>
<proteinExistence type="inferred from homology"/>
<dbReference type="OrthoDB" id="4350228at2"/>
<name>A0A1H0LCC6_9ACTN</name>
<dbReference type="AlphaFoldDB" id="A0A1H0LCC6"/>
<dbReference type="Pfam" id="PF13561">
    <property type="entry name" value="adh_short_C2"/>
    <property type="match status" value="1"/>
</dbReference>
<dbReference type="InterPro" id="IPR020904">
    <property type="entry name" value="Sc_DH/Rdtase_CS"/>
</dbReference>
<dbReference type="Proteomes" id="UP000198741">
    <property type="component" value="Chromosome I"/>
</dbReference>
<dbReference type="EMBL" id="LT629710">
    <property type="protein sequence ID" value="SDO65673.1"/>
    <property type="molecule type" value="Genomic_DNA"/>
</dbReference>